<organism evidence="1 2">
    <name type="scientific">Nitratireductor aquibiodomus RA22</name>
    <dbReference type="NCBI Taxonomy" id="1189611"/>
    <lineage>
        <taxon>Bacteria</taxon>
        <taxon>Pseudomonadati</taxon>
        <taxon>Pseudomonadota</taxon>
        <taxon>Alphaproteobacteria</taxon>
        <taxon>Hyphomicrobiales</taxon>
        <taxon>Phyllobacteriaceae</taxon>
        <taxon>Nitratireductor</taxon>
    </lineage>
</organism>
<comment type="caution">
    <text evidence="1">The sequence shown here is derived from an EMBL/GenBank/DDBJ whole genome shotgun (WGS) entry which is preliminary data.</text>
</comment>
<gene>
    <name evidence="1" type="ORF">A33O_15206</name>
</gene>
<dbReference type="Proteomes" id="UP000004622">
    <property type="component" value="Unassembled WGS sequence"/>
</dbReference>
<evidence type="ECO:0000313" key="2">
    <source>
        <dbReference type="Proteomes" id="UP000004622"/>
    </source>
</evidence>
<name>I5BVD4_9HYPH</name>
<reference evidence="1 2" key="1">
    <citation type="journal article" date="2012" name="J. Bacteriol.">
        <title>Genome Sequence of Nitratireductor aquibiodomus Strain RA22.</title>
        <authorList>
            <person name="Singh A."/>
            <person name="Jangir P.K."/>
            <person name="Kumari C."/>
            <person name="Sharma R."/>
        </authorList>
    </citation>
    <scope>NUCLEOTIDE SEQUENCE [LARGE SCALE GENOMIC DNA]</scope>
    <source>
        <strain evidence="1 2">RA22</strain>
    </source>
</reference>
<dbReference type="PATRIC" id="fig|1189611.3.peg.3074"/>
<sequence>MQGSDLFDFSHWPVVVAQMPAYNRFRMDEWTGGLDAILARETPFVLVVDLQNHLEEERETQEEKKKGAAWMKRKRDAYSRLCRGNVYVVADPERRSRVLTETRQQGRAFGIPFEAEADLAGAIDRARTLL</sequence>
<dbReference type="EMBL" id="AJXZ01000038">
    <property type="protein sequence ID" value="EIM73536.1"/>
    <property type="molecule type" value="Genomic_DNA"/>
</dbReference>
<dbReference type="AlphaFoldDB" id="I5BVD4"/>
<protein>
    <submittedName>
        <fullName evidence="1">Uncharacterized protein</fullName>
    </submittedName>
</protein>
<evidence type="ECO:0000313" key="1">
    <source>
        <dbReference type="EMBL" id="EIM73536.1"/>
    </source>
</evidence>
<accession>I5BVD4</accession>
<proteinExistence type="predicted"/>